<proteinExistence type="predicted"/>
<evidence type="ECO:0000256" key="2">
    <source>
        <dbReference type="SAM" id="Phobius"/>
    </source>
</evidence>
<feature type="transmembrane region" description="Helical" evidence="2">
    <location>
        <begin position="57"/>
        <end position="77"/>
    </location>
</feature>
<keyword evidence="4" id="KW-1185">Reference proteome</keyword>
<dbReference type="RefSeq" id="WP_129602192.1">
    <property type="nucleotide sequence ID" value="NZ_SBLB01000003.1"/>
</dbReference>
<reference evidence="3 4" key="1">
    <citation type="submission" date="2019-01" db="EMBL/GenBank/DDBJ databases">
        <title>Spirosoma flava sp. nov., a propanil-degrading bacterium isolated from herbicide-contaminated soil.</title>
        <authorList>
            <person name="Zhang L."/>
            <person name="Jiang J.-D."/>
        </authorList>
    </citation>
    <scope>NUCLEOTIDE SEQUENCE [LARGE SCALE GENOMIC DNA]</scope>
    <source>
        <strain evidence="3 4">TY50</strain>
    </source>
</reference>
<evidence type="ECO:0000313" key="4">
    <source>
        <dbReference type="Proteomes" id="UP000290407"/>
    </source>
</evidence>
<comment type="caution">
    <text evidence="3">The sequence shown here is derived from an EMBL/GenBank/DDBJ whole genome shotgun (WGS) entry which is preliminary data.</text>
</comment>
<gene>
    <name evidence="3" type="ORF">EQG79_14725</name>
</gene>
<feature type="region of interest" description="Disordered" evidence="1">
    <location>
        <begin position="136"/>
        <end position="190"/>
    </location>
</feature>
<feature type="compositionally biased region" description="Basic and acidic residues" evidence="1">
    <location>
        <begin position="164"/>
        <end position="180"/>
    </location>
</feature>
<sequence>MASNDTNSWDEDPHALMRQRWQQAFADHRMPARPDLTRRIFDSLNAGRRRRWAYRTVKLLGSLLLLLGGGVGLNPLVERPGRSTGQTNRIESAQPVSMTGQTLPQPRAIDARADRGIEQQRTAATTLADRKDIHPVLPTEGVTRPGITRPTRFGGKPTPVYRVAAKETSSKRSTRFDLPGKRPSVQDNPVPDEYLVSPNAQLTDQSQPDILGAAVSGPMDRVVWERLKPLSLLPPTGTFDNHLRLPSALDVTVQHLTRPVTARRSGRWFAEITQLSHFQLMTAPPNATAYLSSVGSPAAFSPTTWGVQMAGGLRWSRWQLHGSIGYLRRWAYYTVSENSYHLRSAPDNAYQLVRETYAVAENKRLPLVGLGVSQQQLLFRGRYAAELGGQISYLPTINQSLLALRGGIARQLPLVRGVELRVKLKVDYGLNQLRDEANQLTLRPLMVGIGIQVQPRPK</sequence>
<protein>
    <submittedName>
        <fullName evidence="3">Uncharacterized protein</fullName>
    </submittedName>
</protein>
<keyword evidence="2" id="KW-0472">Membrane</keyword>
<evidence type="ECO:0000256" key="1">
    <source>
        <dbReference type="SAM" id="MobiDB-lite"/>
    </source>
</evidence>
<dbReference type="AlphaFoldDB" id="A0A4Q2UK05"/>
<dbReference type="EMBL" id="SBLB01000003">
    <property type="protein sequence ID" value="RYC69843.1"/>
    <property type="molecule type" value="Genomic_DNA"/>
</dbReference>
<keyword evidence="2" id="KW-1133">Transmembrane helix</keyword>
<organism evidence="3 4">
    <name type="scientific">Spirosoma sordidisoli</name>
    <dbReference type="NCBI Taxonomy" id="2502893"/>
    <lineage>
        <taxon>Bacteria</taxon>
        <taxon>Pseudomonadati</taxon>
        <taxon>Bacteroidota</taxon>
        <taxon>Cytophagia</taxon>
        <taxon>Cytophagales</taxon>
        <taxon>Cytophagaceae</taxon>
        <taxon>Spirosoma</taxon>
    </lineage>
</organism>
<dbReference type="Proteomes" id="UP000290407">
    <property type="component" value="Unassembled WGS sequence"/>
</dbReference>
<accession>A0A4Q2UK05</accession>
<name>A0A4Q2UK05_9BACT</name>
<evidence type="ECO:0000313" key="3">
    <source>
        <dbReference type="EMBL" id="RYC69843.1"/>
    </source>
</evidence>
<keyword evidence="2" id="KW-0812">Transmembrane</keyword>